<reference evidence="2" key="1">
    <citation type="submission" date="2011-04" db="EMBL/GenBank/DDBJ databases">
        <title>Evolution of plant cell wall degrading machinery underlies the functional diversity of forest fungi.</title>
        <authorList>
            <consortium name="US DOE Joint Genome Institute (JGI-PGF)"/>
            <person name="Eastwood D.C."/>
            <person name="Floudas D."/>
            <person name="Binder M."/>
            <person name="Majcherczyk A."/>
            <person name="Schneider P."/>
            <person name="Aerts A."/>
            <person name="Asiegbu F.O."/>
            <person name="Baker S.E."/>
            <person name="Barry K."/>
            <person name="Bendiksby M."/>
            <person name="Blumentritt M."/>
            <person name="Coutinho P.M."/>
            <person name="Cullen D."/>
            <person name="Cullen D."/>
            <person name="Gathman A."/>
            <person name="Goodell B."/>
            <person name="Henrissat B."/>
            <person name="Ihrmark K."/>
            <person name="Kauserud H."/>
            <person name="Kohler A."/>
            <person name="LaButti K."/>
            <person name="Lapidus A."/>
            <person name="Lavin J.L."/>
            <person name="Lee Y.-H."/>
            <person name="Lindquist E."/>
            <person name="Lilly W."/>
            <person name="Lucas S."/>
            <person name="Morin E."/>
            <person name="Murat C."/>
            <person name="Oguiza J.A."/>
            <person name="Park J."/>
            <person name="Pisabarro A.G."/>
            <person name="Riley R."/>
            <person name="Rosling A."/>
            <person name="Salamov A."/>
            <person name="Schmidt O."/>
            <person name="Schmutz J."/>
            <person name="Skrede I."/>
            <person name="Stenlid J."/>
            <person name="Wiebenga A."/>
            <person name="Xie X."/>
            <person name="Kues U."/>
            <person name="Hibbett D.S."/>
            <person name="Hoffmeister D."/>
            <person name="Hogberg N."/>
            <person name="Martin F."/>
            <person name="Grigoriev I.V."/>
            <person name="Watkinson S.C."/>
        </authorList>
    </citation>
    <scope>NUCLEOTIDE SEQUENCE</scope>
    <source>
        <strain evidence="2">S7.9</strain>
    </source>
</reference>
<name>F8P4H8_SERL9</name>
<dbReference type="GeneID" id="18810422"/>
<protein>
    <submittedName>
        <fullName evidence="2">Uncharacterized protein</fullName>
    </submittedName>
</protein>
<dbReference type="KEGG" id="sla:SERLADRAFT_372163"/>
<dbReference type="EMBL" id="GL945438">
    <property type="protein sequence ID" value="EGO21516.1"/>
    <property type="molecule type" value="Genomic_DNA"/>
</dbReference>
<dbReference type="HOGENOM" id="CLU_3107868_0_0_1"/>
<gene>
    <name evidence="2" type="ORF">SERLADRAFT_372163</name>
</gene>
<proteinExistence type="predicted"/>
<evidence type="ECO:0000313" key="2">
    <source>
        <dbReference type="EMBL" id="EGO21516.1"/>
    </source>
</evidence>
<feature type="compositionally biased region" description="Basic and acidic residues" evidence="1">
    <location>
        <begin position="20"/>
        <end position="33"/>
    </location>
</feature>
<feature type="region of interest" description="Disordered" evidence="1">
    <location>
        <begin position="1"/>
        <end position="51"/>
    </location>
</feature>
<feature type="compositionally biased region" description="Basic and acidic residues" evidence="1">
    <location>
        <begin position="1"/>
        <end position="12"/>
    </location>
</feature>
<accession>F8P4H8</accession>
<dbReference type="Proteomes" id="UP000008064">
    <property type="component" value="Unassembled WGS sequence"/>
</dbReference>
<dbReference type="AlphaFoldDB" id="F8P4H8"/>
<evidence type="ECO:0000256" key="1">
    <source>
        <dbReference type="SAM" id="MobiDB-lite"/>
    </source>
</evidence>
<dbReference type="RefSeq" id="XP_007321302.1">
    <property type="nucleotide sequence ID" value="XM_007321240.1"/>
</dbReference>
<organism>
    <name type="scientific">Serpula lacrymans var. lacrymans (strain S7.9)</name>
    <name type="common">Dry rot fungus</name>
    <dbReference type="NCBI Taxonomy" id="578457"/>
    <lineage>
        <taxon>Eukaryota</taxon>
        <taxon>Fungi</taxon>
        <taxon>Dikarya</taxon>
        <taxon>Basidiomycota</taxon>
        <taxon>Agaricomycotina</taxon>
        <taxon>Agaricomycetes</taxon>
        <taxon>Agaricomycetidae</taxon>
        <taxon>Boletales</taxon>
        <taxon>Coniophorineae</taxon>
        <taxon>Serpulaceae</taxon>
        <taxon>Serpula</taxon>
    </lineage>
</organism>
<sequence length="51" mass="5612">MVHLNPFHENKSKAPVPPNMEREAHDEPVDILHGRSVHRRGVSSCDPSGGS</sequence>